<protein>
    <submittedName>
        <fullName evidence="1">Uncharacterized protein</fullName>
    </submittedName>
</protein>
<gene>
    <name evidence="1" type="ORF">LPJ66_005547</name>
</gene>
<name>A0ACC1IEF7_9FUNG</name>
<evidence type="ECO:0000313" key="1">
    <source>
        <dbReference type="EMBL" id="KAJ1893805.1"/>
    </source>
</evidence>
<dbReference type="Proteomes" id="UP001150581">
    <property type="component" value="Unassembled WGS sequence"/>
</dbReference>
<proteinExistence type="predicted"/>
<accession>A0ACC1IEF7</accession>
<evidence type="ECO:0000313" key="2">
    <source>
        <dbReference type="Proteomes" id="UP001150581"/>
    </source>
</evidence>
<organism evidence="1 2">
    <name type="scientific">Kickxella alabastrina</name>
    <dbReference type="NCBI Taxonomy" id="61397"/>
    <lineage>
        <taxon>Eukaryota</taxon>
        <taxon>Fungi</taxon>
        <taxon>Fungi incertae sedis</taxon>
        <taxon>Zoopagomycota</taxon>
        <taxon>Kickxellomycotina</taxon>
        <taxon>Kickxellomycetes</taxon>
        <taxon>Kickxellales</taxon>
        <taxon>Kickxellaceae</taxon>
        <taxon>Kickxella</taxon>
    </lineage>
</organism>
<keyword evidence="2" id="KW-1185">Reference proteome</keyword>
<dbReference type="EMBL" id="JANBPG010000785">
    <property type="protein sequence ID" value="KAJ1893805.1"/>
    <property type="molecule type" value="Genomic_DNA"/>
</dbReference>
<sequence length="816" mass="90434">MSDYEEENLNCRWINCGMVFRDAETLYSHITNDHVGRKSTGNLCLQCKWEDCTISRTKRDHITSHIRVHVPLKPHKCDLCPKAFKRPQDLKKHEKTHADGDEEEPLAITSFDYDYYSSYEQPPERQELQLQQETQQEFQQKYEYQQQYPQQYPPYSQLPPANPQFGMPVYNSVSPYVGSIGSPDRQVPSSALNNNMSRKRQNSPQMNLAVSPHSGYASNSRQENKYYPPPLASNSAGKRGVDAIERFQQTVKKCRTDDTSQGQQALFSFLSQYRNIGNLELMDLPASLQSQAELRQLNEGVLQLLPDMQDVSGRALLMDHLVHQLDSSNPSKLNAILNMANPHSGSSTDPMLSAASGSNSIYSGQSPQPVSGGAAASFDLTSSPEDMHRMGMTSMPLNSYIMYSHNYPGNSIPSYPPLVSMHNPTLTELASMPANNNSAPMPMPMSNPSVRVSSTPHRIPSLSPSMGRIPDPAVSLRPIARSRGMTSGPVPMVPPPSLYSNIYTPMQLQQAQQAQYDQMQQNMANQQYAQSVMSGHRPGAPSLPPLHAGSHSKNKLPLPNAQIDDPEVHKAQMNALMAYRAMGLQCKAPDSQDYEDDGSQELSLDEWLDAEKLTETEVLGNTNMLTPAATPSTTQVDEPELEDADLSSEAYYMSHPSVKNSLLVQRSSGQMQARTIKSEDEPVSYMRQRQALAASKAAESASESIDDSDEETTGESADEEVEEIGREELVNVAMQLLARINILYLRKVEEEKQQQQLQSSEHDDIDDLERELDAMNIGGSGSAAPAIKAVEDNGQQDIINRMTKLGLSTGTNSVCV</sequence>
<comment type="caution">
    <text evidence="1">The sequence shown here is derived from an EMBL/GenBank/DDBJ whole genome shotgun (WGS) entry which is preliminary data.</text>
</comment>
<reference evidence="1" key="1">
    <citation type="submission" date="2022-07" db="EMBL/GenBank/DDBJ databases">
        <title>Phylogenomic reconstructions and comparative analyses of Kickxellomycotina fungi.</title>
        <authorList>
            <person name="Reynolds N.K."/>
            <person name="Stajich J.E."/>
            <person name="Barry K."/>
            <person name="Grigoriev I.V."/>
            <person name="Crous P."/>
            <person name="Smith M.E."/>
        </authorList>
    </citation>
    <scope>NUCLEOTIDE SEQUENCE</scope>
    <source>
        <strain evidence="1">Benny 63K</strain>
    </source>
</reference>